<dbReference type="CDD" id="cd01392">
    <property type="entry name" value="HTH_LacI"/>
    <property type="match status" value="1"/>
</dbReference>
<reference evidence="6" key="1">
    <citation type="submission" date="2014-08" db="EMBL/GenBank/DDBJ databases">
        <title>DNA barcoding of Bradysia (Diptera: Sciaridae) for detection of the immature stages on agricultural crops.</title>
        <authorList>
            <person name="Shin S."/>
            <person name="Jung S."/>
            <person name="Heller K."/>
            <person name="Menzel F."/>
            <person name="Hong T.-K."/>
            <person name="Lee H."/>
            <person name="Lee S."/>
        </authorList>
    </citation>
    <scope>NUCLEOTIDE SEQUENCE</scope>
</reference>
<dbReference type="EMBL" id="CCMZ01000009">
    <property type="protein sequence ID" value="CDX14969.1"/>
    <property type="molecule type" value="Genomic_DNA"/>
</dbReference>
<reference evidence="5" key="4">
    <citation type="submission" date="2014-08" db="EMBL/GenBank/DDBJ databases">
        <authorList>
            <person name="Moulin Lionel"/>
        </authorList>
    </citation>
    <scope>NUCLEOTIDE SEQUENCE [LARGE SCALE GENOMIC DNA]</scope>
</reference>
<reference evidence="7" key="2">
    <citation type="submission" date="2014-08" db="EMBL/GenBank/DDBJ databases">
        <authorList>
            <person name="Moulin L."/>
        </authorList>
    </citation>
    <scope>NUCLEOTIDE SEQUENCE [LARGE SCALE GENOMIC DNA]</scope>
</reference>
<name>A0A090DLT1_MESPL</name>
<dbReference type="EMBL" id="CCND01000034">
    <property type="protein sequence ID" value="CDX61556.1"/>
    <property type="molecule type" value="Genomic_DNA"/>
</dbReference>
<sequence length="347" mass="37764">MSIVARNKNSKPRVTVKDLARDLGMSVSTVSRAFHADAVIAKDTRDVVLNRAREIGYSPNPFARSLITKKTRIVGVVVADITNPFYPEVLTRLTTELRAIDMNVMLVAADQSGEVDQALRLLLNYQPDLAIILAATLSSEAAQECRKAGTPVIFFNRLSADDHAFGISCDNILGGRSIADYLVDTGHRRLAYIAALADASTNVARHRGFSERAVERGLAAPVVIEAGQFSYHAGYEAARKLRDLKEMPDGVFCANDILAIGFLDGVRRELGLGVPDDISIVGFDDIEMAHWPSHGLTTVQQPIEKMLEATVSLAKELGTNAGKEPVVQMIPPGSVIERATTRRRHHG</sequence>
<evidence type="ECO:0000259" key="4">
    <source>
        <dbReference type="PROSITE" id="PS50932"/>
    </source>
</evidence>
<dbReference type="Proteomes" id="UP000045285">
    <property type="component" value="Unassembled WGS sequence"/>
</dbReference>
<dbReference type="Proteomes" id="UP000182888">
    <property type="component" value="Unassembled WGS sequence"/>
</dbReference>
<dbReference type="AlphaFoldDB" id="A0A090DLT1"/>
<dbReference type="PANTHER" id="PTHR30146">
    <property type="entry name" value="LACI-RELATED TRANSCRIPTIONAL REPRESSOR"/>
    <property type="match status" value="1"/>
</dbReference>
<evidence type="ECO:0000256" key="2">
    <source>
        <dbReference type="ARBA" id="ARBA00023125"/>
    </source>
</evidence>
<evidence type="ECO:0000313" key="6">
    <source>
        <dbReference type="EMBL" id="CDX61556.1"/>
    </source>
</evidence>
<feature type="domain" description="HTH lacI-type" evidence="4">
    <location>
        <begin position="14"/>
        <end position="68"/>
    </location>
</feature>
<keyword evidence="1" id="KW-0805">Transcription regulation</keyword>
<dbReference type="Gene3D" id="3.40.50.2300">
    <property type="match status" value="2"/>
</dbReference>
<dbReference type="GO" id="GO:0000976">
    <property type="term" value="F:transcription cis-regulatory region binding"/>
    <property type="evidence" value="ECO:0007669"/>
    <property type="project" value="TreeGrafter"/>
</dbReference>
<keyword evidence="7" id="KW-1185">Reference proteome</keyword>
<dbReference type="STRING" id="69974.MPLDJ20_40179"/>
<keyword evidence="3" id="KW-0804">Transcription</keyword>
<evidence type="ECO:0000256" key="3">
    <source>
        <dbReference type="ARBA" id="ARBA00023163"/>
    </source>
</evidence>
<dbReference type="Pfam" id="PF00356">
    <property type="entry name" value="LacI"/>
    <property type="match status" value="1"/>
</dbReference>
<dbReference type="InterPro" id="IPR046335">
    <property type="entry name" value="LacI/GalR-like_sensor"/>
</dbReference>
<dbReference type="SMART" id="SM00354">
    <property type="entry name" value="HTH_LACI"/>
    <property type="match status" value="1"/>
</dbReference>
<dbReference type="SUPFAM" id="SSF47413">
    <property type="entry name" value="lambda repressor-like DNA-binding domains"/>
    <property type="match status" value="1"/>
</dbReference>
<dbReference type="Pfam" id="PF13377">
    <property type="entry name" value="Peripla_BP_3"/>
    <property type="match status" value="1"/>
</dbReference>
<protein>
    <submittedName>
        <fullName evidence="5">LacI family transcriptional regulator</fullName>
    </submittedName>
</protein>
<accession>A0A090DLT1</accession>
<organism evidence="5 7">
    <name type="scientific">Mesorhizobium plurifarium</name>
    <dbReference type="NCBI Taxonomy" id="69974"/>
    <lineage>
        <taxon>Bacteria</taxon>
        <taxon>Pseudomonadati</taxon>
        <taxon>Pseudomonadota</taxon>
        <taxon>Alphaproteobacteria</taxon>
        <taxon>Hyphomicrobiales</taxon>
        <taxon>Phyllobacteriaceae</taxon>
        <taxon>Mesorhizobium</taxon>
    </lineage>
</organism>
<dbReference type="GO" id="GO:0003700">
    <property type="term" value="F:DNA-binding transcription factor activity"/>
    <property type="evidence" value="ECO:0007669"/>
    <property type="project" value="TreeGrafter"/>
</dbReference>
<gene>
    <name evidence="5" type="primary">cytR</name>
    <name evidence="6" type="ORF">MPL1032_40091</name>
    <name evidence="5" type="ORF">MPL3356_170032</name>
</gene>
<dbReference type="PANTHER" id="PTHR30146:SF109">
    <property type="entry name" value="HTH-TYPE TRANSCRIPTIONAL REGULATOR GALS"/>
    <property type="match status" value="1"/>
</dbReference>
<dbReference type="PROSITE" id="PS50932">
    <property type="entry name" value="HTH_LACI_2"/>
    <property type="match status" value="1"/>
</dbReference>
<dbReference type="InterPro" id="IPR010982">
    <property type="entry name" value="Lambda_DNA-bd_dom_sf"/>
</dbReference>
<dbReference type="CDD" id="cd06278">
    <property type="entry name" value="PBP1_LacI-like"/>
    <property type="match status" value="1"/>
</dbReference>
<dbReference type="InterPro" id="IPR000843">
    <property type="entry name" value="HTH_LacI"/>
</dbReference>
<proteinExistence type="predicted"/>
<dbReference type="SUPFAM" id="SSF53822">
    <property type="entry name" value="Periplasmic binding protein-like I"/>
    <property type="match status" value="1"/>
</dbReference>
<evidence type="ECO:0000256" key="1">
    <source>
        <dbReference type="ARBA" id="ARBA00023015"/>
    </source>
</evidence>
<evidence type="ECO:0000313" key="5">
    <source>
        <dbReference type="EMBL" id="CDX14969.1"/>
    </source>
</evidence>
<evidence type="ECO:0000313" key="7">
    <source>
        <dbReference type="Proteomes" id="UP000045285"/>
    </source>
</evidence>
<dbReference type="InterPro" id="IPR028082">
    <property type="entry name" value="Peripla_BP_I"/>
</dbReference>
<evidence type="ECO:0000313" key="8">
    <source>
        <dbReference type="Proteomes" id="UP000182888"/>
    </source>
</evidence>
<reference evidence="8" key="3">
    <citation type="submission" date="2014-08" db="EMBL/GenBank/DDBJ databases">
        <authorList>
            <person name="Edwards T."/>
        </authorList>
    </citation>
    <scope>NUCLEOTIDE SEQUENCE [LARGE SCALE GENOMIC DNA]</scope>
</reference>
<keyword evidence="2" id="KW-0238">DNA-binding</keyword>
<dbReference type="Gene3D" id="1.10.260.40">
    <property type="entry name" value="lambda repressor-like DNA-binding domains"/>
    <property type="match status" value="1"/>
</dbReference>